<comment type="similarity">
    <text evidence="1">Belongs to the CsgA/CsgB family.</text>
</comment>
<accession>A0A9X2H605</accession>
<evidence type="ECO:0000256" key="2">
    <source>
        <dbReference type="ARBA" id="ARBA00022729"/>
    </source>
</evidence>
<evidence type="ECO:0000256" key="3">
    <source>
        <dbReference type="SAM" id="SignalP"/>
    </source>
</evidence>
<feature type="signal peptide" evidence="3">
    <location>
        <begin position="1"/>
        <end position="21"/>
    </location>
</feature>
<dbReference type="GO" id="GO:0009289">
    <property type="term" value="C:pilus"/>
    <property type="evidence" value="ECO:0007669"/>
    <property type="project" value="InterPro"/>
</dbReference>
<sequence length="188" mass="19059">MFFPRHVLFVTTLLVASSATAENLLVITDGSDARNAVSYTLDGDDNRLEVLQEASAGGSLNNAIALSIEGDGNGGPAGSAFTGAPLATGLLPGQLRQRGEGNAMEVAITGSSNMFAMAQLGDGNAMTVAVSGRSNLFALAQNGDGNAVTASIRGTGNQAAVQQFGNNNMAVFSQAGNANSVSITQRSY</sequence>
<dbReference type="RefSeq" id="WP_253963325.1">
    <property type="nucleotide sequence ID" value="NZ_JALHBS010000027.1"/>
</dbReference>
<dbReference type="InterPro" id="IPR009742">
    <property type="entry name" value="Curlin_rpt"/>
</dbReference>
<reference evidence="4" key="1">
    <citation type="submission" date="2022-03" db="EMBL/GenBank/DDBJ databases">
        <title>Aurantimonas Liuensis sp. Nov., isolated from the hadal seawater of the Mariana Trench.</title>
        <authorList>
            <person name="Liu R."/>
        </authorList>
    </citation>
    <scope>NUCLEOTIDE SEQUENCE</scope>
    <source>
        <strain evidence="4">LRZ36</strain>
    </source>
</reference>
<feature type="chain" id="PRO_5040863274" description="Curlin associated repeat-containing protein" evidence="3">
    <location>
        <begin position="22"/>
        <end position="188"/>
    </location>
</feature>
<evidence type="ECO:0000313" key="5">
    <source>
        <dbReference type="Proteomes" id="UP001155220"/>
    </source>
</evidence>
<gene>
    <name evidence="4" type="ORF">MJ956_04710</name>
</gene>
<keyword evidence="2 3" id="KW-0732">Signal</keyword>
<dbReference type="Pfam" id="PF07012">
    <property type="entry name" value="Curlin_rpt"/>
    <property type="match status" value="1"/>
</dbReference>
<name>A0A9X2H605_9HYPH</name>
<dbReference type="AlphaFoldDB" id="A0A9X2H605"/>
<protein>
    <recommendedName>
        <fullName evidence="6">Curlin associated repeat-containing protein</fullName>
    </recommendedName>
</protein>
<organism evidence="4 5">
    <name type="scientific">Aurantimonas marianensis</name>
    <dbReference type="NCBI Taxonomy" id="2920428"/>
    <lineage>
        <taxon>Bacteria</taxon>
        <taxon>Pseudomonadati</taxon>
        <taxon>Pseudomonadota</taxon>
        <taxon>Alphaproteobacteria</taxon>
        <taxon>Hyphomicrobiales</taxon>
        <taxon>Aurantimonadaceae</taxon>
        <taxon>Aurantimonas</taxon>
    </lineage>
</organism>
<dbReference type="Proteomes" id="UP001155220">
    <property type="component" value="Unassembled WGS sequence"/>
</dbReference>
<keyword evidence="5" id="KW-1185">Reference proteome</keyword>
<dbReference type="GO" id="GO:0007155">
    <property type="term" value="P:cell adhesion"/>
    <property type="evidence" value="ECO:0007669"/>
    <property type="project" value="InterPro"/>
</dbReference>
<dbReference type="EMBL" id="JALHBS010000027">
    <property type="protein sequence ID" value="MCP3054448.1"/>
    <property type="molecule type" value="Genomic_DNA"/>
</dbReference>
<evidence type="ECO:0000313" key="4">
    <source>
        <dbReference type="EMBL" id="MCP3054448.1"/>
    </source>
</evidence>
<evidence type="ECO:0000256" key="1">
    <source>
        <dbReference type="ARBA" id="ARBA00009766"/>
    </source>
</evidence>
<comment type="caution">
    <text evidence="4">The sequence shown here is derived from an EMBL/GenBank/DDBJ whole genome shotgun (WGS) entry which is preliminary data.</text>
</comment>
<proteinExistence type="inferred from homology"/>
<evidence type="ECO:0008006" key="6">
    <source>
        <dbReference type="Google" id="ProtNLM"/>
    </source>
</evidence>